<reference evidence="3" key="1">
    <citation type="journal article" date="2019" name="Int. J. Syst. Evol. Microbiol.">
        <title>The Global Catalogue of Microorganisms (GCM) 10K type strain sequencing project: providing services to taxonomists for standard genome sequencing and annotation.</title>
        <authorList>
            <consortium name="The Broad Institute Genomics Platform"/>
            <consortium name="The Broad Institute Genome Sequencing Center for Infectious Disease"/>
            <person name="Wu L."/>
            <person name="Ma J."/>
        </authorList>
    </citation>
    <scope>NUCLEOTIDE SEQUENCE [LARGE SCALE GENOMIC DNA]</scope>
    <source>
        <strain evidence="3">JCM 17125</strain>
    </source>
</reference>
<proteinExistence type="predicted"/>
<dbReference type="Proteomes" id="UP001501468">
    <property type="component" value="Unassembled WGS sequence"/>
</dbReference>
<keyword evidence="1" id="KW-0472">Membrane</keyword>
<evidence type="ECO:0000256" key="1">
    <source>
        <dbReference type="SAM" id="Phobius"/>
    </source>
</evidence>
<name>A0ABP7DKF7_9MICO</name>
<sequence length="171" mass="17537">MVGVYALLGLGLLACGVALFGIGIGVVSPGTGTAERSDIVIGLVMALVGLFLLALGVGQGRPSEPPVVADAEGVHVQGKCVPWPLITGFGTHRHSGPGPNSHLLATVLVDQDTADTWRDAHRGTEGRRSRLYALGSVGTDGIALPFNLAVDANQLSEALEAIRLEVARVSG</sequence>
<accession>A0ABP7DKF7</accession>
<feature type="transmembrane region" description="Helical" evidence="1">
    <location>
        <begin position="39"/>
        <end position="58"/>
    </location>
</feature>
<evidence type="ECO:0000313" key="3">
    <source>
        <dbReference type="Proteomes" id="UP001501468"/>
    </source>
</evidence>
<protein>
    <submittedName>
        <fullName evidence="2">Uncharacterized protein</fullName>
    </submittedName>
</protein>
<gene>
    <name evidence="2" type="ORF">GCM10022399_21990</name>
</gene>
<organism evidence="2 3">
    <name type="scientific">Terrabacter ginsenosidimutans</name>
    <dbReference type="NCBI Taxonomy" id="490575"/>
    <lineage>
        <taxon>Bacteria</taxon>
        <taxon>Bacillati</taxon>
        <taxon>Actinomycetota</taxon>
        <taxon>Actinomycetes</taxon>
        <taxon>Micrococcales</taxon>
        <taxon>Intrasporangiaceae</taxon>
        <taxon>Terrabacter</taxon>
    </lineage>
</organism>
<keyword evidence="1" id="KW-0812">Transmembrane</keyword>
<feature type="transmembrane region" description="Helical" evidence="1">
    <location>
        <begin position="6"/>
        <end position="27"/>
    </location>
</feature>
<keyword evidence="3" id="KW-1185">Reference proteome</keyword>
<evidence type="ECO:0000313" key="2">
    <source>
        <dbReference type="EMBL" id="GAA3704954.1"/>
    </source>
</evidence>
<comment type="caution">
    <text evidence="2">The sequence shown here is derived from an EMBL/GenBank/DDBJ whole genome shotgun (WGS) entry which is preliminary data.</text>
</comment>
<dbReference type="EMBL" id="BAABDC010000003">
    <property type="protein sequence ID" value="GAA3704954.1"/>
    <property type="molecule type" value="Genomic_DNA"/>
</dbReference>
<keyword evidence="1" id="KW-1133">Transmembrane helix</keyword>